<dbReference type="PANTHER" id="PTHR45627:SF12">
    <property type="entry name" value="ADENYLATE CYCLASE TYPE 2"/>
    <property type="match status" value="1"/>
</dbReference>
<keyword evidence="11" id="KW-0115">cAMP biosynthesis</keyword>
<dbReference type="CDD" id="cd07302">
    <property type="entry name" value="CHD"/>
    <property type="match status" value="1"/>
</dbReference>
<comment type="subcellular location">
    <subcellularLocation>
        <location evidence="3">Membrane</location>
        <topology evidence="3">Multi-pass membrane protein</topology>
    </subcellularLocation>
</comment>
<gene>
    <name evidence="18" type="ORF">LPTSP3_g20690</name>
</gene>
<keyword evidence="19" id="KW-1185">Reference proteome</keyword>
<evidence type="ECO:0000256" key="6">
    <source>
        <dbReference type="ARBA" id="ARBA00022723"/>
    </source>
</evidence>
<dbReference type="PROSITE" id="PS50125">
    <property type="entry name" value="GUANYLATE_CYCLASE_2"/>
    <property type="match status" value="1"/>
</dbReference>
<keyword evidence="10" id="KW-1133">Transmembrane helix</keyword>
<comment type="similarity">
    <text evidence="15">Belongs to the adenylyl cyclase class-4/guanylyl cyclase family.</text>
</comment>
<evidence type="ECO:0000256" key="13">
    <source>
        <dbReference type="ARBA" id="ARBA00023239"/>
    </source>
</evidence>
<dbReference type="InterPro" id="IPR029787">
    <property type="entry name" value="Nucleotide_cyclase"/>
</dbReference>
<dbReference type="EMBL" id="AP025028">
    <property type="protein sequence ID" value="BDA79139.1"/>
    <property type="molecule type" value="Genomic_DNA"/>
</dbReference>
<evidence type="ECO:0000256" key="10">
    <source>
        <dbReference type="ARBA" id="ARBA00022989"/>
    </source>
</evidence>
<protein>
    <recommendedName>
        <fullName evidence="4">adenylate cyclase</fullName>
        <ecNumber evidence="4">4.6.1.1</ecNumber>
    </recommendedName>
</protein>
<dbReference type="SUPFAM" id="SSF55073">
    <property type="entry name" value="Nucleotide cyclase"/>
    <property type="match status" value="1"/>
</dbReference>
<evidence type="ECO:0000256" key="8">
    <source>
        <dbReference type="ARBA" id="ARBA00022840"/>
    </source>
</evidence>
<keyword evidence="13 15" id="KW-0456">Lyase</keyword>
<evidence type="ECO:0000256" key="5">
    <source>
        <dbReference type="ARBA" id="ARBA00022692"/>
    </source>
</evidence>
<evidence type="ECO:0000256" key="2">
    <source>
        <dbReference type="ARBA" id="ARBA00001946"/>
    </source>
</evidence>
<feature type="domain" description="Guanylate cyclase" evidence="17">
    <location>
        <begin position="221"/>
        <end position="352"/>
    </location>
</feature>
<name>A0ABM7URT0_9LEPT</name>
<dbReference type="Proteomes" id="UP000245263">
    <property type="component" value="Chromosome 1"/>
</dbReference>
<evidence type="ECO:0000256" key="12">
    <source>
        <dbReference type="ARBA" id="ARBA00023136"/>
    </source>
</evidence>
<dbReference type="RefSeq" id="WP_109019437.1">
    <property type="nucleotide sequence ID" value="NZ_AP025028.1"/>
</dbReference>
<evidence type="ECO:0000259" key="16">
    <source>
        <dbReference type="PROSITE" id="PS50110"/>
    </source>
</evidence>
<dbReference type="InterPro" id="IPR018297">
    <property type="entry name" value="A/G_cyclase_CS"/>
</dbReference>
<accession>A0ABM7URT0</accession>
<comment type="cofactor">
    <cofactor evidence="2">
        <name>Mg(2+)</name>
        <dbReference type="ChEBI" id="CHEBI:18420"/>
    </cofactor>
</comment>
<evidence type="ECO:0000256" key="7">
    <source>
        <dbReference type="ARBA" id="ARBA00022741"/>
    </source>
</evidence>
<dbReference type="SUPFAM" id="SSF52172">
    <property type="entry name" value="CheY-like"/>
    <property type="match status" value="1"/>
</dbReference>
<sequence length="431" mass="48644">MSKKILFAEDNSIQGVVLKRLLTAQGFTTVWGKNGKEALHLLETFKPDLIITDVEMPEMDGFEFCQAVKSHPEDKKIPLIICSSLSDPEDIIRGIEVGANGYVTKPYEETFLMYRINALLNNPIGDSEDEAPVNVNYAGKEYQITADKMHILQMLLSIYENTIKQNKELMAAQIEITQKAQALEKSLDESERLLKNILPIKIADRLKHQGYDEPESFSSVSVLFTDFKGFTDVAEFLSPKELVEQLDLCFAQFDAITEMYNLEKLKTIGDSYMAAGGLPETNSTHPIDTVRAALEIKDFMDTTKSIRINQGLPYWELRIGIHSGPVVAGVIGNKKFAYDMWGDTVNVASRMESSGEVGKVNISRATYELVKDFFDCEYRGKVEAKNKGTIDMFFVERIKPDLARDPEGKVPNQKFMEMYNKIKSQNLIPDI</sequence>
<feature type="modified residue" description="4-aspartylphosphate" evidence="14">
    <location>
        <position position="53"/>
    </location>
</feature>
<keyword evidence="14" id="KW-0597">Phosphoprotein</keyword>
<keyword evidence="5" id="KW-0812">Transmembrane</keyword>
<evidence type="ECO:0000256" key="3">
    <source>
        <dbReference type="ARBA" id="ARBA00004141"/>
    </source>
</evidence>
<dbReference type="Gene3D" id="3.30.70.1230">
    <property type="entry name" value="Nucleotide cyclase"/>
    <property type="match status" value="1"/>
</dbReference>
<keyword evidence="6" id="KW-0479">Metal-binding</keyword>
<evidence type="ECO:0000256" key="14">
    <source>
        <dbReference type="PROSITE-ProRule" id="PRU00169"/>
    </source>
</evidence>
<evidence type="ECO:0000256" key="4">
    <source>
        <dbReference type="ARBA" id="ARBA00012201"/>
    </source>
</evidence>
<dbReference type="Pfam" id="PF00211">
    <property type="entry name" value="Guanylate_cyc"/>
    <property type="match status" value="1"/>
</dbReference>
<feature type="domain" description="Response regulatory" evidence="16">
    <location>
        <begin position="4"/>
        <end position="120"/>
    </location>
</feature>
<keyword evidence="8" id="KW-0067">ATP-binding</keyword>
<evidence type="ECO:0000259" key="17">
    <source>
        <dbReference type="PROSITE" id="PS50125"/>
    </source>
</evidence>
<reference evidence="18 19" key="1">
    <citation type="submission" date="2021-08" db="EMBL/GenBank/DDBJ databases">
        <title>Complete genome sequence of Leptospira kobayashii strain E30.</title>
        <authorList>
            <person name="Nakao R."/>
            <person name="Nakamura S."/>
            <person name="Masuzawa T."/>
            <person name="Koizumi N."/>
        </authorList>
    </citation>
    <scope>NUCLEOTIDE SEQUENCE [LARGE SCALE GENOMIC DNA]</scope>
    <source>
        <strain evidence="18 19">E30</strain>
    </source>
</reference>
<evidence type="ECO:0000256" key="1">
    <source>
        <dbReference type="ARBA" id="ARBA00001593"/>
    </source>
</evidence>
<dbReference type="PROSITE" id="PS50110">
    <property type="entry name" value="RESPONSE_REGULATORY"/>
    <property type="match status" value="1"/>
</dbReference>
<dbReference type="Pfam" id="PF00072">
    <property type="entry name" value="Response_reg"/>
    <property type="match status" value="1"/>
</dbReference>
<dbReference type="Gene3D" id="3.40.50.2300">
    <property type="match status" value="1"/>
</dbReference>
<keyword evidence="7" id="KW-0547">Nucleotide-binding</keyword>
<dbReference type="InterPro" id="IPR001054">
    <property type="entry name" value="A/G_cyclase"/>
</dbReference>
<evidence type="ECO:0000256" key="9">
    <source>
        <dbReference type="ARBA" id="ARBA00022842"/>
    </source>
</evidence>
<keyword evidence="9" id="KW-0460">Magnesium</keyword>
<evidence type="ECO:0000256" key="15">
    <source>
        <dbReference type="RuleBase" id="RU000405"/>
    </source>
</evidence>
<dbReference type="InterPro" id="IPR001789">
    <property type="entry name" value="Sig_transdc_resp-reg_receiver"/>
</dbReference>
<dbReference type="PROSITE" id="PS00452">
    <property type="entry name" value="GUANYLATE_CYCLASE_1"/>
    <property type="match status" value="1"/>
</dbReference>
<proteinExistence type="inferred from homology"/>
<evidence type="ECO:0000313" key="19">
    <source>
        <dbReference type="Proteomes" id="UP000245263"/>
    </source>
</evidence>
<evidence type="ECO:0000256" key="11">
    <source>
        <dbReference type="ARBA" id="ARBA00022998"/>
    </source>
</evidence>
<evidence type="ECO:0000313" key="18">
    <source>
        <dbReference type="EMBL" id="BDA79139.1"/>
    </source>
</evidence>
<dbReference type="PANTHER" id="PTHR45627">
    <property type="entry name" value="ADENYLATE CYCLASE TYPE 1"/>
    <property type="match status" value="1"/>
</dbReference>
<organism evidence="18 19">
    <name type="scientific">Leptospira kobayashii</name>
    <dbReference type="NCBI Taxonomy" id="1917830"/>
    <lineage>
        <taxon>Bacteria</taxon>
        <taxon>Pseudomonadati</taxon>
        <taxon>Spirochaetota</taxon>
        <taxon>Spirochaetia</taxon>
        <taxon>Leptospirales</taxon>
        <taxon>Leptospiraceae</taxon>
        <taxon>Leptospira</taxon>
    </lineage>
</organism>
<dbReference type="SMART" id="SM00448">
    <property type="entry name" value="REC"/>
    <property type="match status" value="1"/>
</dbReference>
<dbReference type="SMART" id="SM00044">
    <property type="entry name" value="CYCc"/>
    <property type="match status" value="1"/>
</dbReference>
<dbReference type="InterPro" id="IPR011006">
    <property type="entry name" value="CheY-like_superfamily"/>
</dbReference>
<comment type="catalytic activity">
    <reaction evidence="1">
        <text>ATP = 3',5'-cyclic AMP + diphosphate</text>
        <dbReference type="Rhea" id="RHEA:15389"/>
        <dbReference type="ChEBI" id="CHEBI:30616"/>
        <dbReference type="ChEBI" id="CHEBI:33019"/>
        <dbReference type="ChEBI" id="CHEBI:58165"/>
        <dbReference type="EC" id="4.6.1.1"/>
    </reaction>
</comment>
<dbReference type="EC" id="4.6.1.1" evidence="4"/>
<keyword evidence="12" id="KW-0472">Membrane</keyword>